<accession>A0ABW3VUU0</accession>
<comment type="caution">
    <text evidence="3">The sequence shown here is derived from an EMBL/GenBank/DDBJ whole genome shotgun (WGS) entry which is preliminary data.</text>
</comment>
<keyword evidence="1" id="KW-0479">Metal-binding</keyword>
<protein>
    <submittedName>
        <fullName evidence="3">Cupin domain-containing protein</fullName>
    </submittedName>
</protein>
<dbReference type="InterPro" id="IPR014710">
    <property type="entry name" value="RmlC-like_jellyroll"/>
</dbReference>
<evidence type="ECO:0000256" key="1">
    <source>
        <dbReference type="ARBA" id="ARBA00022723"/>
    </source>
</evidence>
<dbReference type="Pfam" id="PF07883">
    <property type="entry name" value="Cupin_2"/>
    <property type="match status" value="1"/>
</dbReference>
<reference evidence="4" key="1">
    <citation type="journal article" date="2019" name="Int. J. Syst. Evol. Microbiol.">
        <title>The Global Catalogue of Microorganisms (GCM) 10K type strain sequencing project: providing services to taxonomists for standard genome sequencing and annotation.</title>
        <authorList>
            <consortium name="The Broad Institute Genomics Platform"/>
            <consortium name="The Broad Institute Genome Sequencing Center for Infectious Disease"/>
            <person name="Wu L."/>
            <person name="Ma J."/>
        </authorList>
    </citation>
    <scope>NUCLEOTIDE SEQUENCE [LARGE SCALE GENOMIC DNA]</scope>
    <source>
        <strain evidence="4">CCUG 52478</strain>
    </source>
</reference>
<organism evidence="3 4">
    <name type="scientific">Nocardioides ginsengisoli</name>
    <dbReference type="NCBI Taxonomy" id="363868"/>
    <lineage>
        <taxon>Bacteria</taxon>
        <taxon>Bacillati</taxon>
        <taxon>Actinomycetota</taxon>
        <taxon>Actinomycetes</taxon>
        <taxon>Propionibacteriales</taxon>
        <taxon>Nocardioidaceae</taxon>
        <taxon>Nocardioides</taxon>
    </lineage>
</organism>
<dbReference type="PANTHER" id="PTHR35848:SF6">
    <property type="entry name" value="CUPIN TYPE-2 DOMAIN-CONTAINING PROTEIN"/>
    <property type="match status" value="1"/>
</dbReference>
<dbReference type="InterPro" id="IPR011051">
    <property type="entry name" value="RmlC_Cupin_sf"/>
</dbReference>
<evidence type="ECO:0000313" key="3">
    <source>
        <dbReference type="EMBL" id="MFD1246672.1"/>
    </source>
</evidence>
<dbReference type="InterPro" id="IPR051610">
    <property type="entry name" value="GPI/OXD"/>
</dbReference>
<proteinExistence type="predicted"/>
<dbReference type="Proteomes" id="UP001597229">
    <property type="component" value="Unassembled WGS sequence"/>
</dbReference>
<evidence type="ECO:0000259" key="2">
    <source>
        <dbReference type="Pfam" id="PF07883"/>
    </source>
</evidence>
<dbReference type="InterPro" id="IPR013096">
    <property type="entry name" value="Cupin_2"/>
</dbReference>
<dbReference type="PANTHER" id="PTHR35848">
    <property type="entry name" value="OXALATE-BINDING PROTEIN"/>
    <property type="match status" value="1"/>
</dbReference>
<dbReference type="Gene3D" id="2.60.120.10">
    <property type="entry name" value="Jelly Rolls"/>
    <property type="match status" value="1"/>
</dbReference>
<gene>
    <name evidence="3" type="ORF">ACFQ3F_02615</name>
</gene>
<keyword evidence="4" id="KW-1185">Reference proteome</keyword>
<feature type="domain" description="Cupin type-2" evidence="2">
    <location>
        <begin position="57"/>
        <end position="121"/>
    </location>
</feature>
<dbReference type="EMBL" id="JBHTLX010000005">
    <property type="protein sequence ID" value="MFD1246672.1"/>
    <property type="molecule type" value="Genomic_DNA"/>
</dbReference>
<evidence type="ECO:0000313" key="4">
    <source>
        <dbReference type="Proteomes" id="UP001597229"/>
    </source>
</evidence>
<dbReference type="RefSeq" id="WP_367918876.1">
    <property type="nucleotide sequence ID" value="NZ_BAABAC010000016.1"/>
</dbReference>
<dbReference type="SUPFAM" id="SSF51182">
    <property type="entry name" value="RmlC-like cupins"/>
    <property type="match status" value="1"/>
</dbReference>
<name>A0ABW3VUU0_9ACTN</name>
<sequence>MSTEALAPNPLVQSIDERGFVELDHVTPSGIRDEGLICQLISDRVNGAREFTVNWGRMLPGQHHVRHHHEEVAEFYVIVAGTPVVHLGTEAIRARPGQAFYIPPGTTHGITNDTDEVVDLVAGVNAVGAWDFIADE</sequence>